<protein>
    <submittedName>
        <fullName evidence="2">Uncharacterized protein</fullName>
    </submittedName>
</protein>
<dbReference type="EMBL" id="FNGY01000006">
    <property type="protein sequence ID" value="SDN04726.1"/>
    <property type="molecule type" value="Genomic_DNA"/>
</dbReference>
<keyword evidence="1" id="KW-0472">Membrane</keyword>
<accession>A0A1G9Y7V3</accession>
<dbReference type="AlphaFoldDB" id="A0A1G9Y7V3"/>
<gene>
    <name evidence="2" type="ORF">SAMN05421820_10619</name>
</gene>
<keyword evidence="3" id="KW-1185">Reference proteome</keyword>
<feature type="transmembrane region" description="Helical" evidence="1">
    <location>
        <begin position="174"/>
        <end position="193"/>
    </location>
</feature>
<keyword evidence="1" id="KW-1133">Transmembrane helix</keyword>
<dbReference type="Proteomes" id="UP000183200">
    <property type="component" value="Unassembled WGS sequence"/>
</dbReference>
<reference evidence="3" key="1">
    <citation type="submission" date="2016-10" db="EMBL/GenBank/DDBJ databases">
        <authorList>
            <person name="Varghese N."/>
            <person name="Submissions S."/>
        </authorList>
    </citation>
    <scope>NUCLEOTIDE SEQUENCE [LARGE SCALE GENOMIC DNA]</scope>
    <source>
        <strain evidence="3">DSM 19110</strain>
    </source>
</reference>
<dbReference type="OrthoDB" id="791508at2"/>
<feature type="transmembrane region" description="Helical" evidence="1">
    <location>
        <begin position="214"/>
        <end position="234"/>
    </location>
</feature>
<evidence type="ECO:0000256" key="1">
    <source>
        <dbReference type="SAM" id="Phobius"/>
    </source>
</evidence>
<name>A0A1G9Y7V3_9SPHI</name>
<dbReference type="RefSeq" id="WP_074609078.1">
    <property type="nucleotide sequence ID" value="NZ_FNGY01000006.1"/>
</dbReference>
<keyword evidence="1" id="KW-0812">Transmembrane</keyword>
<proteinExistence type="predicted"/>
<sequence length="251" mass="28499">MKKLLIVVMACYALTTRAQVHESKNFIYLYSDSVIYAKDIRLRPDFSGYLQLRADSRKVPTEQVKFFSNGDGFFANTRRLNFGSTTSFSERIIEGKINMFQQEDYYPYQYDHRYRRSRYMDRRPQAVDVKMYYNKGYADLKKANYHNLSADMADNPRAMDMLKNYRKSINTGKTMYIVAGAAIVSGLISFLVTGSSSREMSNGNGFSFSKGPNFTPAFILLGAGAGLATGGYFIQASGNRHLESAIDAYNR</sequence>
<evidence type="ECO:0000313" key="2">
    <source>
        <dbReference type="EMBL" id="SDN04726.1"/>
    </source>
</evidence>
<evidence type="ECO:0000313" key="3">
    <source>
        <dbReference type="Proteomes" id="UP000183200"/>
    </source>
</evidence>
<organism evidence="2 3">
    <name type="scientific">Pedobacter steynii</name>
    <dbReference type="NCBI Taxonomy" id="430522"/>
    <lineage>
        <taxon>Bacteria</taxon>
        <taxon>Pseudomonadati</taxon>
        <taxon>Bacteroidota</taxon>
        <taxon>Sphingobacteriia</taxon>
        <taxon>Sphingobacteriales</taxon>
        <taxon>Sphingobacteriaceae</taxon>
        <taxon>Pedobacter</taxon>
    </lineage>
</organism>